<evidence type="ECO:0000313" key="1">
    <source>
        <dbReference type="EMBL" id="NOU90435.1"/>
    </source>
</evidence>
<accession>A0ABX1ZAQ9</accession>
<evidence type="ECO:0000313" key="2">
    <source>
        <dbReference type="Proteomes" id="UP000658690"/>
    </source>
</evidence>
<keyword evidence="2" id="KW-1185">Reference proteome</keyword>
<reference evidence="1 2" key="1">
    <citation type="submission" date="2019-10" db="EMBL/GenBank/DDBJ databases">
        <title>Description of Paenibacillus choica sp. nov.</title>
        <authorList>
            <person name="Carlier A."/>
            <person name="Qi S."/>
        </authorList>
    </citation>
    <scope>NUCLEOTIDE SEQUENCE [LARGE SCALE GENOMIC DNA]</scope>
    <source>
        <strain evidence="1 2">LMG 31460</strain>
    </source>
</reference>
<sequence>MDNNLPLRERKKYQTMLSILDEFLLSLESHHFDEIHIEDVCNRVSISKVTFFRYFTSKEEVLDYFVLQWCYQRSVEIDKGTYFGIDGIRQVFRTAAEIPHAKKILIAIIQYYSKLKAAPTKKELSEYERYIISQNSIEGIHIQILPLEALFHVYLSQIENLSESKILLFSRQLVSLFYGIPFQVHIQMLESKTLIEAYMDSVDSLLVAITHDIH</sequence>
<dbReference type="EMBL" id="WHOC01000168">
    <property type="protein sequence ID" value="NOU90435.1"/>
    <property type="molecule type" value="Genomic_DNA"/>
</dbReference>
<proteinExistence type="predicted"/>
<protein>
    <submittedName>
        <fullName evidence="1">TetR family transcriptional regulator</fullName>
    </submittedName>
</protein>
<comment type="caution">
    <text evidence="1">The sequence shown here is derived from an EMBL/GenBank/DDBJ whole genome shotgun (WGS) entry which is preliminary data.</text>
</comment>
<gene>
    <name evidence="1" type="ORF">GC102_32550</name>
</gene>
<organism evidence="1 2">
    <name type="scientific">Paenibacillus germinis</name>
    <dbReference type="NCBI Taxonomy" id="2654979"/>
    <lineage>
        <taxon>Bacteria</taxon>
        <taxon>Bacillati</taxon>
        <taxon>Bacillota</taxon>
        <taxon>Bacilli</taxon>
        <taxon>Bacillales</taxon>
        <taxon>Paenibacillaceae</taxon>
        <taxon>Paenibacillus</taxon>
    </lineage>
</organism>
<dbReference type="Gene3D" id="1.10.357.10">
    <property type="entry name" value="Tetracycline Repressor, domain 2"/>
    <property type="match status" value="1"/>
</dbReference>
<dbReference type="InterPro" id="IPR009057">
    <property type="entry name" value="Homeodomain-like_sf"/>
</dbReference>
<dbReference type="SUPFAM" id="SSF46689">
    <property type="entry name" value="Homeodomain-like"/>
    <property type="match status" value="1"/>
</dbReference>
<dbReference type="RefSeq" id="WP_171693206.1">
    <property type="nucleotide sequence ID" value="NZ_WHOC01000168.1"/>
</dbReference>
<name>A0ABX1ZAQ9_9BACL</name>
<dbReference type="Proteomes" id="UP000658690">
    <property type="component" value="Unassembled WGS sequence"/>
</dbReference>